<dbReference type="PROSITE" id="PS50004">
    <property type="entry name" value="C2"/>
    <property type="match status" value="1"/>
</dbReference>
<evidence type="ECO:0000259" key="1">
    <source>
        <dbReference type="PROSITE" id="PS50004"/>
    </source>
</evidence>
<dbReference type="Gramene" id="NC9G0273560.1">
    <property type="protein sequence ID" value="NC9G0273560.1:cds"/>
    <property type="gene ID" value="NC9G0273560"/>
</dbReference>
<dbReference type="SMART" id="SM00239">
    <property type="entry name" value="C2"/>
    <property type="match status" value="1"/>
</dbReference>
<dbReference type="OrthoDB" id="884464at2759"/>
<dbReference type="InterPro" id="IPR044750">
    <property type="entry name" value="C2_SRC2/BAP"/>
</dbReference>
<sequence>MEHAASLEVSVISAESLRFPTATTRKNAFVVVGTGSCDRRATAVDQRGGAFPSWNEKLTVPFPPQVRSIEVDVRCKTAMGEKSVGRSTIAVSDFIGGYDIPCGYLHFLSYRLHDKEGKRNGIINLAVKVLTWLPQSCLRPSAPLFPVPAAVASDGALVGIAIPYAQTNLPYHS</sequence>
<name>A0A5K1H5E7_9MAGN</name>
<dbReference type="InterPro" id="IPR000008">
    <property type="entry name" value="C2_dom"/>
</dbReference>
<dbReference type="CDD" id="cd04051">
    <property type="entry name" value="C2_SRC2_like"/>
    <property type="match status" value="1"/>
</dbReference>
<dbReference type="PANTHER" id="PTHR32246:SF17">
    <property type="entry name" value="BON1-ASSOCIATED PROTEIN 2"/>
    <property type="match status" value="1"/>
</dbReference>
<dbReference type="Pfam" id="PF00168">
    <property type="entry name" value="C2"/>
    <property type="match status" value="1"/>
</dbReference>
<dbReference type="Gene3D" id="2.60.40.150">
    <property type="entry name" value="C2 domain"/>
    <property type="match status" value="1"/>
</dbReference>
<dbReference type="EMBL" id="LR721787">
    <property type="protein sequence ID" value="VVW80393.1"/>
    <property type="molecule type" value="Genomic_DNA"/>
</dbReference>
<gene>
    <name evidence="2" type="ORF">NYM_LOCUS28026</name>
</gene>
<organism evidence="2">
    <name type="scientific">Nymphaea colorata</name>
    <name type="common">pocket water lily</name>
    <dbReference type="NCBI Taxonomy" id="210225"/>
    <lineage>
        <taxon>Eukaryota</taxon>
        <taxon>Viridiplantae</taxon>
        <taxon>Streptophyta</taxon>
        <taxon>Embryophyta</taxon>
        <taxon>Tracheophyta</taxon>
        <taxon>Spermatophyta</taxon>
        <taxon>Magnoliopsida</taxon>
        <taxon>Nymphaeales</taxon>
        <taxon>Nymphaeaceae</taxon>
        <taxon>Nymphaea</taxon>
    </lineage>
</organism>
<proteinExistence type="predicted"/>
<protein>
    <recommendedName>
        <fullName evidence="1">C2 domain-containing protein</fullName>
    </recommendedName>
</protein>
<evidence type="ECO:0000313" key="2">
    <source>
        <dbReference type="EMBL" id="VVW80393.1"/>
    </source>
</evidence>
<dbReference type="InterPro" id="IPR035892">
    <property type="entry name" value="C2_domain_sf"/>
</dbReference>
<dbReference type="PANTHER" id="PTHR32246">
    <property type="entry name" value="INGRESSION PROTEIN FIC1"/>
    <property type="match status" value="1"/>
</dbReference>
<reference evidence="2" key="1">
    <citation type="submission" date="2019-09" db="EMBL/GenBank/DDBJ databases">
        <authorList>
            <person name="Zhang L."/>
        </authorList>
    </citation>
    <scope>NUCLEOTIDE SEQUENCE</scope>
</reference>
<dbReference type="SUPFAM" id="SSF49562">
    <property type="entry name" value="C2 domain (Calcium/lipid-binding domain, CaLB)"/>
    <property type="match status" value="1"/>
</dbReference>
<dbReference type="OMA" id="IDVVICR"/>
<accession>A0A5K1H5E7</accession>
<feature type="domain" description="C2" evidence="1">
    <location>
        <begin position="1"/>
        <end position="104"/>
    </location>
</feature>
<dbReference type="AlphaFoldDB" id="A0A5K1H5E7"/>
<dbReference type="GO" id="GO:0006952">
    <property type="term" value="P:defense response"/>
    <property type="evidence" value="ECO:0007669"/>
    <property type="project" value="InterPro"/>
</dbReference>